<dbReference type="SUPFAM" id="SSF52172">
    <property type="entry name" value="CheY-like"/>
    <property type="match status" value="1"/>
</dbReference>
<dbReference type="SMART" id="SM00448">
    <property type="entry name" value="REC"/>
    <property type="match status" value="1"/>
</dbReference>
<gene>
    <name evidence="8" type="ORF">U27_03520</name>
</gene>
<dbReference type="EC" id="2.7.13.3" evidence="2"/>
<accession>A0A081BW53</accession>
<dbReference type="CDD" id="cd19920">
    <property type="entry name" value="REC_PA4781-like"/>
    <property type="match status" value="1"/>
</dbReference>
<dbReference type="InterPro" id="IPR036890">
    <property type="entry name" value="HATPase_C_sf"/>
</dbReference>
<keyword evidence="5" id="KW-0175">Coiled coil</keyword>
<organism evidence="8">
    <name type="scientific">Vecturithrix granuli</name>
    <dbReference type="NCBI Taxonomy" id="1499967"/>
    <lineage>
        <taxon>Bacteria</taxon>
        <taxon>Candidatus Moduliflexota</taxon>
        <taxon>Candidatus Vecturitrichia</taxon>
        <taxon>Candidatus Vecturitrichales</taxon>
        <taxon>Candidatus Vecturitrichaceae</taxon>
        <taxon>Candidatus Vecturithrix</taxon>
    </lineage>
</organism>
<dbReference type="InterPro" id="IPR011006">
    <property type="entry name" value="CheY-like_superfamily"/>
</dbReference>
<sequence>MNDTPIILIVDDNPTNLSVLFEYLEESGYELAVAQSGEETLQQLEHVQPDLILLDVLLPGIDGFELCRQLKEHPATAKIPIVFMTALANDIDKVKGFLAGGVDYITKPLHHEEVLVRINSHLQIQRLQRELKEYQQQLNVQNTLLAQKDERIRELQASKGALYLCVSEKLQQPLDALIGYARLIDDNIEEYGRDEIRNTVRRLRHTAEKLSALYDNLLFWSKIQQNTIEYSPETIALDEIAVYNILLNTPTAEQKRIRLNSTIPEKTLAHADDMMVNVILRNLLANALAFTEPGGEITVSVEEQHDLLEVAVTDTGIGMENEQLHRLFHTPDAEEKTGIGLPLCQALIAKQGGTIRAESERGQGTTIRFTLPKAL</sequence>
<name>A0A081BW53_VECG1</name>
<keyword evidence="3 4" id="KW-0597">Phosphoprotein</keyword>
<keyword evidence="8" id="KW-0808">Transferase</keyword>
<dbReference type="STRING" id="1499967.U27_03520"/>
<evidence type="ECO:0000313" key="8">
    <source>
        <dbReference type="EMBL" id="GAK56558.1"/>
    </source>
</evidence>
<dbReference type="PANTHER" id="PTHR43547">
    <property type="entry name" value="TWO-COMPONENT HISTIDINE KINASE"/>
    <property type="match status" value="1"/>
</dbReference>
<dbReference type="SUPFAM" id="SSF47384">
    <property type="entry name" value="Homodimeric domain of signal transducing histidine kinase"/>
    <property type="match status" value="1"/>
</dbReference>
<evidence type="ECO:0000256" key="3">
    <source>
        <dbReference type="ARBA" id="ARBA00022553"/>
    </source>
</evidence>
<dbReference type="GO" id="GO:0000155">
    <property type="term" value="F:phosphorelay sensor kinase activity"/>
    <property type="evidence" value="ECO:0007669"/>
    <property type="project" value="InterPro"/>
</dbReference>
<dbReference type="SMART" id="SM00387">
    <property type="entry name" value="HATPase_c"/>
    <property type="match status" value="1"/>
</dbReference>
<dbReference type="PROSITE" id="PS50110">
    <property type="entry name" value="RESPONSE_REGULATORY"/>
    <property type="match status" value="1"/>
</dbReference>
<protein>
    <recommendedName>
        <fullName evidence="2">histidine kinase</fullName>
        <ecNumber evidence="2">2.7.13.3</ecNumber>
    </recommendedName>
</protein>
<dbReference type="InterPro" id="IPR036097">
    <property type="entry name" value="HisK_dim/P_sf"/>
</dbReference>
<keyword evidence="8" id="KW-0418">Kinase</keyword>
<dbReference type="Pfam" id="PF02518">
    <property type="entry name" value="HATPase_c"/>
    <property type="match status" value="1"/>
</dbReference>
<evidence type="ECO:0000313" key="9">
    <source>
        <dbReference type="Proteomes" id="UP000030661"/>
    </source>
</evidence>
<keyword evidence="9" id="KW-1185">Reference proteome</keyword>
<evidence type="ECO:0000256" key="2">
    <source>
        <dbReference type="ARBA" id="ARBA00012438"/>
    </source>
</evidence>
<dbReference type="eggNOG" id="COG4191">
    <property type="taxonomic scope" value="Bacteria"/>
</dbReference>
<evidence type="ECO:0000256" key="5">
    <source>
        <dbReference type="SAM" id="Coils"/>
    </source>
</evidence>
<feature type="domain" description="Histidine kinase" evidence="6">
    <location>
        <begin position="165"/>
        <end position="375"/>
    </location>
</feature>
<dbReference type="AlphaFoldDB" id="A0A081BW53"/>
<evidence type="ECO:0000259" key="6">
    <source>
        <dbReference type="PROSITE" id="PS50109"/>
    </source>
</evidence>
<dbReference type="InterPro" id="IPR004358">
    <property type="entry name" value="Sig_transdc_His_kin-like_C"/>
</dbReference>
<dbReference type="EMBL" id="DF820464">
    <property type="protein sequence ID" value="GAK56558.1"/>
    <property type="molecule type" value="Genomic_DNA"/>
</dbReference>
<reference evidence="8" key="1">
    <citation type="journal article" date="2015" name="PeerJ">
        <title>First genomic representation of candidate bacterial phylum KSB3 points to enhanced environmental sensing as a trigger of wastewater bulking.</title>
        <authorList>
            <person name="Sekiguchi Y."/>
            <person name="Ohashi A."/>
            <person name="Parks D.H."/>
            <person name="Yamauchi T."/>
            <person name="Tyson G.W."/>
            <person name="Hugenholtz P."/>
        </authorList>
    </citation>
    <scope>NUCLEOTIDE SEQUENCE [LARGE SCALE GENOMIC DNA]</scope>
</reference>
<dbReference type="Pfam" id="PF00072">
    <property type="entry name" value="Response_reg"/>
    <property type="match status" value="1"/>
</dbReference>
<feature type="coiled-coil region" evidence="5">
    <location>
        <begin position="117"/>
        <end position="151"/>
    </location>
</feature>
<dbReference type="PROSITE" id="PS50109">
    <property type="entry name" value="HIS_KIN"/>
    <property type="match status" value="1"/>
</dbReference>
<evidence type="ECO:0000256" key="4">
    <source>
        <dbReference type="PROSITE-ProRule" id="PRU00169"/>
    </source>
</evidence>
<dbReference type="PANTHER" id="PTHR43547:SF2">
    <property type="entry name" value="HYBRID SIGNAL TRANSDUCTION HISTIDINE KINASE C"/>
    <property type="match status" value="1"/>
</dbReference>
<dbReference type="HOGENOM" id="CLU_000445_114_72_0"/>
<dbReference type="PRINTS" id="PR00344">
    <property type="entry name" value="BCTRLSENSOR"/>
</dbReference>
<dbReference type="Gene3D" id="3.30.565.10">
    <property type="entry name" value="Histidine kinase-like ATPase, C-terminal domain"/>
    <property type="match status" value="1"/>
</dbReference>
<dbReference type="Gene3D" id="1.10.287.130">
    <property type="match status" value="1"/>
</dbReference>
<dbReference type="InterPro" id="IPR003594">
    <property type="entry name" value="HATPase_dom"/>
</dbReference>
<evidence type="ECO:0000256" key="1">
    <source>
        <dbReference type="ARBA" id="ARBA00000085"/>
    </source>
</evidence>
<dbReference type="SUPFAM" id="SSF55874">
    <property type="entry name" value="ATPase domain of HSP90 chaperone/DNA topoisomerase II/histidine kinase"/>
    <property type="match status" value="1"/>
</dbReference>
<feature type="modified residue" description="4-aspartylphosphate" evidence="4">
    <location>
        <position position="55"/>
    </location>
</feature>
<evidence type="ECO:0000259" key="7">
    <source>
        <dbReference type="PROSITE" id="PS50110"/>
    </source>
</evidence>
<dbReference type="InterPro" id="IPR001789">
    <property type="entry name" value="Sig_transdc_resp-reg_receiver"/>
</dbReference>
<dbReference type="Proteomes" id="UP000030661">
    <property type="component" value="Unassembled WGS sequence"/>
</dbReference>
<dbReference type="Gene3D" id="3.40.50.2300">
    <property type="match status" value="1"/>
</dbReference>
<dbReference type="InterPro" id="IPR005467">
    <property type="entry name" value="His_kinase_dom"/>
</dbReference>
<proteinExistence type="predicted"/>
<feature type="domain" description="Response regulatory" evidence="7">
    <location>
        <begin position="6"/>
        <end position="122"/>
    </location>
</feature>
<comment type="catalytic activity">
    <reaction evidence="1">
        <text>ATP + protein L-histidine = ADP + protein N-phospho-L-histidine.</text>
        <dbReference type="EC" id="2.7.13.3"/>
    </reaction>
</comment>